<feature type="transmembrane region" description="Helical" evidence="1">
    <location>
        <begin position="51"/>
        <end position="69"/>
    </location>
</feature>
<evidence type="ECO:0000256" key="1">
    <source>
        <dbReference type="SAM" id="Phobius"/>
    </source>
</evidence>
<dbReference type="Gramene" id="TraesCS2B02G211700.1">
    <property type="protein sequence ID" value="TraesCS2B02G211700.1"/>
    <property type="gene ID" value="TraesCS2B02G211700"/>
</dbReference>
<dbReference type="GeneID" id="123041063"/>
<dbReference type="Proteomes" id="UP000019116">
    <property type="component" value="Chromosome 2B"/>
</dbReference>
<name>A0A3B6C326_WHEAT</name>
<keyword evidence="1" id="KW-1133">Transmembrane helix</keyword>
<dbReference type="EnsemblPlants" id="TraesCS2B02G211700.1">
    <property type="protein sequence ID" value="TraesCS2B02G211700.1"/>
    <property type="gene ID" value="TraesCS2B02G211700"/>
</dbReference>
<keyword evidence="1" id="KW-0812">Transmembrane</keyword>
<reference evidence="2" key="2">
    <citation type="submission" date="2018-10" db="UniProtKB">
        <authorList>
            <consortium name="EnsemblPlants"/>
        </authorList>
    </citation>
    <scope>IDENTIFICATION</scope>
</reference>
<sequence length="132" mass="13806">MPGRGLLGADGAAGARKNKMVKIAVTALAMVLLLTAAAVSTAPDGRGRLRAFFMMICVLSQINLGRLLAREAVRARTTAARRCYAVSAVACCLELALKLYMILVLCPAGVEDGVHCLGTPRSGGCACQRIED</sequence>
<evidence type="ECO:0000313" key="2">
    <source>
        <dbReference type="EnsemblPlants" id="TraesCS2B02G211700.1"/>
    </source>
</evidence>
<evidence type="ECO:0000313" key="3">
    <source>
        <dbReference type="Proteomes" id="UP000019116"/>
    </source>
</evidence>
<accession>A0A3B6C326</accession>
<protein>
    <submittedName>
        <fullName evidence="2">Uncharacterized protein</fullName>
    </submittedName>
</protein>
<keyword evidence="1" id="KW-0472">Membrane</keyword>
<proteinExistence type="predicted"/>
<dbReference type="RefSeq" id="XP_044319699.1">
    <property type="nucleotide sequence ID" value="XM_044463764.1"/>
</dbReference>
<organism evidence="2">
    <name type="scientific">Triticum aestivum</name>
    <name type="common">Wheat</name>
    <dbReference type="NCBI Taxonomy" id="4565"/>
    <lineage>
        <taxon>Eukaryota</taxon>
        <taxon>Viridiplantae</taxon>
        <taxon>Streptophyta</taxon>
        <taxon>Embryophyta</taxon>
        <taxon>Tracheophyta</taxon>
        <taxon>Spermatophyta</taxon>
        <taxon>Magnoliopsida</taxon>
        <taxon>Liliopsida</taxon>
        <taxon>Poales</taxon>
        <taxon>Poaceae</taxon>
        <taxon>BOP clade</taxon>
        <taxon>Pooideae</taxon>
        <taxon>Triticodae</taxon>
        <taxon>Triticeae</taxon>
        <taxon>Triticinae</taxon>
        <taxon>Triticum</taxon>
    </lineage>
</organism>
<dbReference type="Gramene" id="TraesRN2B0100518800.1">
    <property type="protein sequence ID" value="TraesRN2B0100518800.1"/>
    <property type="gene ID" value="TraesRN2B0100518800"/>
</dbReference>
<dbReference type="Gramene" id="TraesCS2B03G0510600.1">
    <property type="protein sequence ID" value="TraesCS2B03G0510600.1.CDS"/>
    <property type="gene ID" value="TraesCS2B03G0510600"/>
</dbReference>
<keyword evidence="3" id="KW-1185">Reference proteome</keyword>
<gene>
    <name evidence="2" type="primary">LOC123041063</name>
</gene>
<reference evidence="2" key="1">
    <citation type="submission" date="2018-08" db="EMBL/GenBank/DDBJ databases">
        <authorList>
            <person name="Rossello M."/>
        </authorList>
    </citation>
    <scope>NUCLEOTIDE SEQUENCE [LARGE SCALE GENOMIC DNA]</scope>
    <source>
        <strain evidence="2">cv. Chinese Spring</strain>
    </source>
</reference>
<dbReference type="AlphaFoldDB" id="A0A3B6C326"/>